<evidence type="ECO:0000313" key="3">
    <source>
        <dbReference type="Proteomes" id="UP001156141"/>
    </source>
</evidence>
<keyword evidence="1" id="KW-0812">Transmembrane</keyword>
<name>A0ABS9RPC2_9FLAO</name>
<protein>
    <submittedName>
        <fullName evidence="2">Uncharacterized protein</fullName>
    </submittedName>
</protein>
<accession>A0ABS9RPC2</accession>
<keyword evidence="3" id="KW-1185">Reference proteome</keyword>
<evidence type="ECO:0000256" key="1">
    <source>
        <dbReference type="SAM" id="Phobius"/>
    </source>
</evidence>
<comment type="caution">
    <text evidence="2">The sequence shown here is derived from an EMBL/GenBank/DDBJ whole genome shotgun (WGS) entry which is preliminary data.</text>
</comment>
<feature type="non-terminal residue" evidence="2">
    <location>
        <position position="81"/>
    </location>
</feature>
<sequence length="81" mass="8614">VQIFTGTQGRMSFKRMIAGVSGGMMTVIIPLFLAMAVASLAITPLVVRCALKGVKRAADEAAQIAYDKRGMRVSTAEVPDE</sequence>
<organism evidence="2 3">
    <name type="scientific">Aestuariibaculum lutulentum</name>
    <dbReference type="NCBI Taxonomy" id="2920935"/>
    <lineage>
        <taxon>Bacteria</taxon>
        <taxon>Pseudomonadati</taxon>
        <taxon>Bacteroidota</taxon>
        <taxon>Flavobacteriia</taxon>
        <taxon>Flavobacteriales</taxon>
        <taxon>Flavobacteriaceae</taxon>
    </lineage>
</organism>
<dbReference type="EMBL" id="JAKVQD010000331">
    <property type="protein sequence ID" value="MCH4554411.1"/>
    <property type="molecule type" value="Genomic_DNA"/>
</dbReference>
<gene>
    <name evidence="2" type="ORF">MKW35_17455</name>
</gene>
<keyword evidence="1" id="KW-1133">Transmembrane helix</keyword>
<evidence type="ECO:0000313" key="2">
    <source>
        <dbReference type="EMBL" id="MCH4554411.1"/>
    </source>
</evidence>
<reference evidence="2" key="1">
    <citation type="submission" date="2022-02" db="EMBL/GenBank/DDBJ databases">
        <title>Aestuariibaculum sp., a marine bacterium isolated from sediment in Guangxi.</title>
        <authorList>
            <person name="Ying J."/>
        </authorList>
    </citation>
    <scope>NUCLEOTIDE SEQUENCE</scope>
    <source>
        <strain evidence="2">L182</strain>
    </source>
</reference>
<dbReference type="Proteomes" id="UP001156141">
    <property type="component" value="Unassembled WGS sequence"/>
</dbReference>
<feature type="transmembrane region" description="Helical" evidence="1">
    <location>
        <begin position="20"/>
        <end position="47"/>
    </location>
</feature>
<feature type="non-terminal residue" evidence="2">
    <location>
        <position position="1"/>
    </location>
</feature>
<keyword evidence="1" id="KW-0472">Membrane</keyword>
<proteinExistence type="predicted"/>